<comment type="catalytic activity">
    <reaction evidence="12">
        <text>tRNA(Asn) + L-asparagine + ATP = L-asparaginyl-tRNA(Asn) + AMP + diphosphate + H(+)</text>
        <dbReference type="Rhea" id="RHEA:11180"/>
        <dbReference type="Rhea" id="RHEA-COMP:9659"/>
        <dbReference type="Rhea" id="RHEA-COMP:9674"/>
        <dbReference type="ChEBI" id="CHEBI:15378"/>
        <dbReference type="ChEBI" id="CHEBI:30616"/>
        <dbReference type="ChEBI" id="CHEBI:33019"/>
        <dbReference type="ChEBI" id="CHEBI:58048"/>
        <dbReference type="ChEBI" id="CHEBI:78442"/>
        <dbReference type="ChEBI" id="CHEBI:78515"/>
        <dbReference type="ChEBI" id="CHEBI:456215"/>
        <dbReference type="EC" id="6.1.1.22"/>
    </reaction>
</comment>
<dbReference type="SUPFAM" id="SSF55681">
    <property type="entry name" value="Class II aaRS and biotin synthetases"/>
    <property type="match status" value="1"/>
</dbReference>
<dbReference type="PROSITE" id="PS50862">
    <property type="entry name" value="AA_TRNA_LIGASE_II"/>
    <property type="match status" value="1"/>
</dbReference>
<evidence type="ECO:0000256" key="10">
    <source>
        <dbReference type="ARBA" id="ARBA00029886"/>
    </source>
</evidence>
<comment type="similarity">
    <text evidence="2">Belongs to the class-II aminoacyl-tRNA synthetase family.</text>
</comment>
<dbReference type="GO" id="GO:0004816">
    <property type="term" value="F:asparagine-tRNA ligase activity"/>
    <property type="evidence" value="ECO:0007669"/>
    <property type="project" value="UniProtKB-EC"/>
</dbReference>
<dbReference type="EC" id="6.1.1.22" evidence="3"/>
<evidence type="ECO:0000256" key="1">
    <source>
        <dbReference type="ARBA" id="ARBA00004496"/>
    </source>
</evidence>
<dbReference type="InterPro" id="IPR045864">
    <property type="entry name" value="aa-tRNA-synth_II/BPL/LPL"/>
</dbReference>
<dbReference type="GeneID" id="27684264"/>
<dbReference type="InterPro" id="IPR012340">
    <property type="entry name" value="NA-bd_OB-fold"/>
</dbReference>
<dbReference type="PANTHER" id="PTHR22594">
    <property type="entry name" value="ASPARTYL/LYSYL-TRNA SYNTHETASE"/>
    <property type="match status" value="1"/>
</dbReference>
<dbReference type="Gene3D" id="2.40.50.140">
    <property type="entry name" value="Nucleic acid-binding proteins"/>
    <property type="match status" value="1"/>
</dbReference>
<evidence type="ECO:0000259" key="14">
    <source>
        <dbReference type="PROSITE" id="PS50862"/>
    </source>
</evidence>
<evidence type="ECO:0000256" key="9">
    <source>
        <dbReference type="ARBA" id="ARBA00023146"/>
    </source>
</evidence>
<dbReference type="InterPro" id="IPR002312">
    <property type="entry name" value="Asp/Asn-tRNA-synth_IIb"/>
</dbReference>
<reference evidence="15 16" key="1">
    <citation type="submission" date="2009-08" db="EMBL/GenBank/DDBJ databases">
        <title>The Genome Sequence of Spizellomyces punctatus strain DAOM BR117.</title>
        <authorList>
            <consortium name="The Broad Institute Genome Sequencing Platform"/>
            <person name="Russ C."/>
            <person name="Cuomo C."/>
            <person name="Shea T."/>
            <person name="Young S.K."/>
            <person name="Zeng Q."/>
            <person name="Koehrsen M."/>
            <person name="Haas B."/>
            <person name="Borodovsky M."/>
            <person name="Guigo R."/>
            <person name="Alvarado L."/>
            <person name="Berlin A."/>
            <person name="Bochicchio J."/>
            <person name="Borenstein D."/>
            <person name="Chapman S."/>
            <person name="Chen Z."/>
            <person name="Engels R."/>
            <person name="Freedman E."/>
            <person name="Gellesch M."/>
            <person name="Goldberg J."/>
            <person name="Griggs A."/>
            <person name="Gujja S."/>
            <person name="Heiman D."/>
            <person name="Hepburn T."/>
            <person name="Howarth C."/>
            <person name="Jen D."/>
            <person name="Larson L."/>
            <person name="Lewis B."/>
            <person name="Mehta T."/>
            <person name="Park D."/>
            <person name="Pearson M."/>
            <person name="Roberts A."/>
            <person name="Saif S."/>
            <person name="Shenoy N."/>
            <person name="Sisk P."/>
            <person name="Stolte C."/>
            <person name="Sykes S."/>
            <person name="Thomson T."/>
            <person name="Walk T."/>
            <person name="White J."/>
            <person name="Yandava C."/>
            <person name="Burger G."/>
            <person name="Gray M.W."/>
            <person name="Holland P.W.H."/>
            <person name="King N."/>
            <person name="Lang F.B.F."/>
            <person name="Roger A.J."/>
            <person name="Ruiz-Trillo I."/>
            <person name="Lander E."/>
            <person name="Nusbaum C."/>
        </authorList>
    </citation>
    <scope>NUCLEOTIDE SEQUENCE [LARGE SCALE GENOMIC DNA]</scope>
    <source>
        <strain evidence="15 16">DAOM BR117</strain>
    </source>
</reference>
<evidence type="ECO:0000256" key="13">
    <source>
        <dbReference type="SAM" id="Coils"/>
    </source>
</evidence>
<dbReference type="FunFam" id="3.30.930.10:FF:000040">
    <property type="entry name" value="Asparagine--tRNA ligase, cytoplasmic"/>
    <property type="match status" value="1"/>
</dbReference>
<dbReference type="GO" id="GO:0006421">
    <property type="term" value="P:asparaginyl-tRNA aminoacylation"/>
    <property type="evidence" value="ECO:0007669"/>
    <property type="project" value="EnsemblFungi"/>
</dbReference>
<sequence length="577" mass="65128">MSLADAAAKMTLKENGRVVYVCEVQGHDVEGNGTEKMPFRSALRAFESVSGNGEIILRKSLEEGYQPLGKTALKKTQKLYETNQKKAQKAAERAAQDAANAEKNAAAEAARLEAAQKVVLEEDKSLPEAQKIKIRDATEHRGKRIKVSGWVHRHRVQGKDIAFIVLRDGTGFLQCVLTGKQCHTYDAITLTIESTVAIYGVLQVVPEGKTAPGGHELQADYWEVLGKAPGGDEAFGNRLNTESSPDILLDQRHLVIRGETASSVLKMRSLVLKAFRDYFDSRNVVEVTPPLMVQTQVEGGSTLFDFQYYGETAYLTQSSQLYLETCLASLGDVYCMAESFRAEKSHTRRHLSEYTHCEAELSFINFEDLLNFIEDMIVSVMERVTNDPLGSQILKELNPDFKAPKKPFRRMNYADAIKWLNEHGIKKDVLDEQGNKIGEADYEFGEDIPEAPERRMTDTIGEPILLCRFPTEIKSFYMKRCPENRQLTESVDVLMPNVGEIVGGSMRITNFEELAEGYKREGIDPTPYYWYTDQRKYGTCEHGGFGLGIERFLAWLLNRYTVREVCLYPRFMGRCQP</sequence>
<dbReference type="Pfam" id="PF00152">
    <property type="entry name" value="tRNA-synt_2"/>
    <property type="match status" value="1"/>
</dbReference>
<evidence type="ECO:0000256" key="11">
    <source>
        <dbReference type="ARBA" id="ARBA00039867"/>
    </source>
</evidence>
<dbReference type="Gene3D" id="3.30.1910.20">
    <property type="entry name" value="asparaginyl-tRNA synthetase, N-terminal domain"/>
    <property type="match status" value="1"/>
</dbReference>
<dbReference type="EMBL" id="KQ257450">
    <property type="protein sequence ID" value="KND04844.1"/>
    <property type="molecule type" value="Genomic_DNA"/>
</dbReference>
<dbReference type="InterPro" id="IPR004365">
    <property type="entry name" value="NA-bd_OB_tRNA"/>
</dbReference>
<dbReference type="VEuPathDB" id="FungiDB:SPPG_00544"/>
<dbReference type="FunFam" id="2.40.50.140:FF:000151">
    <property type="entry name" value="Asparagine--tRNA ligase, cytoplasmic"/>
    <property type="match status" value="1"/>
</dbReference>
<gene>
    <name evidence="15" type="ORF">SPPG_00544</name>
</gene>
<keyword evidence="8" id="KW-0648">Protein biosynthesis</keyword>
<name>A0A0L0HVD6_SPIPD</name>
<keyword evidence="5 15" id="KW-0436">Ligase</keyword>
<dbReference type="Pfam" id="PF01336">
    <property type="entry name" value="tRNA_anti-codon"/>
    <property type="match status" value="1"/>
</dbReference>
<dbReference type="InterPro" id="IPR048952">
    <property type="entry name" value="AsnRS_N"/>
</dbReference>
<keyword evidence="4" id="KW-0963">Cytoplasm</keyword>
<evidence type="ECO:0000313" key="15">
    <source>
        <dbReference type="EMBL" id="KND04844.1"/>
    </source>
</evidence>
<evidence type="ECO:0000256" key="5">
    <source>
        <dbReference type="ARBA" id="ARBA00022598"/>
    </source>
</evidence>
<dbReference type="CDD" id="cd00776">
    <property type="entry name" value="AsxRS_core"/>
    <property type="match status" value="1"/>
</dbReference>
<comment type="subcellular location">
    <subcellularLocation>
        <location evidence="1">Cytoplasm</location>
    </subcellularLocation>
</comment>
<dbReference type="InParanoid" id="A0A0L0HVD6"/>
<evidence type="ECO:0000256" key="12">
    <source>
        <dbReference type="ARBA" id="ARBA00047844"/>
    </source>
</evidence>
<dbReference type="CDD" id="cd04323">
    <property type="entry name" value="AsnRS_cyto_like_N"/>
    <property type="match status" value="1"/>
</dbReference>
<protein>
    <recommendedName>
        <fullName evidence="11">Asparagine--tRNA ligase, cytoplasmic</fullName>
        <ecNumber evidence="3">6.1.1.22</ecNumber>
    </recommendedName>
    <alternativeName>
        <fullName evidence="10">Asparaginyl-tRNA synthetase</fullName>
    </alternativeName>
</protein>
<dbReference type="STRING" id="645134.A0A0L0HVD6"/>
<dbReference type="Gene3D" id="3.30.930.10">
    <property type="entry name" value="Bira Bifunctional Protein, Domain 2"/>
    <property type="match status" value="1"/>
</dbReference>
<dbReference type="OrthoDB" id="1931232at2759"/>
<dbReference type="Pfam" id="PF20917">
    <property type="entry name" value="AsnRS_N"/>
    <property type="match status" value="1"/>
</dbReference>
<dbReference type="NCBIfam" id="TIGR00457">
    <property type="entry name" value="asnS"/>
    <property type="match status" value="1"/>
</dbReference>
<dbReference type="InterPro" id="IPR006195">
    <property type="entry name" value="aa-tRNA-synth_II"/>
</dbReference>
<dbReference type="SUPFAM" id="SSF50249">
    <property type="entry name" value="Nucleic acid-binding proteins"/>
    <property type="match status" value="1"/>
</dbReference>
<keyword evidence="13" id="KW-0175">Coiled coil</keyword>
<keyword evidence="16" id="KW-1185">Reference proteome</keyword>
<dbReference type="Proteomes" id="UP000053201">
    <property type="component" value="Unassembled WGS sequence"/>
</dbReference>
<dbReference type="eggNOG" id="KOG0555">
    <property type="taxonomic scope" value="Eukaryota"/>
</dbReference>
<dbReference type="AlphaFoldDB" id="A0A0L0HVD6"/>
<evidence type="ECO:0000256" key="3">
    <source>
        <dbReference type="ARBA" id="ARBA00012816"/>
    </source>
</evidence>
<evidence type="ECO:0000256" key="4">
    <source>
        <dbReference type="ARBA" id="ARBA00022490"/>
    </source>
</evidence>
<proteinExistence type="inferred from homology"/>
<dbReference type="InterPro" id="IPR004364">
    <property type="entry name" value="Aa-tRNA-synt_II"/>
</dbReference>
<dbReference type="RefSeq" id="XP_016612883.1">
    <property type="nucleotide sequence ID" value="XM_016748871.1"/>
</dbReference>
<keyword evidence="7" id="KW-0067">ATP-binding</keyword>
<keyword evidence="6" id="KW-0547">Nucleotide-binding</keyword>
<evidence type="ECO:0000256" key="6">
    <source>
        <dbReference type="ARBA" id="ARBA00022741"/>
    </source>
</evidence>
<evidence type="ECO:0000256" key="2">
    <source>
        <dbReference type="ARBA" id="ARBA00008226"/>
    </source>
</evidence>
<keyword evidence="9" id="KW-0030">Aminoacyl-tRNA synthetase</keyword>
<dbReference type="OMA" id="DCCLYPR"/>
<dbReference type="PRINTS" id="PR01042">
    <property type="entry name" value="TRNASYNTHASP"/>
</dbReference>
<feature type="domain" description="Aminoacyl-transfer RNA synthetases class-II family profile" evidence="14">
    <location>
        <begin position="265"/>
        <end position="569"/>
    </location>
</feature>
<evidence type="ECO:0000256" key="7">
    <source>
        <dbReference type="ARBA" id="ARBA00022840"/>
    </source>
</evidence>
<dbReference type="GO" id="GO:0005524">
    <property type="term" value="F:ATP binding"/>
    <property type="evidence" value="ECO:0007669"/>
    <property type="project" value="UniProtKB-KW"/>
</dbReference>
<dbReference type="InterPro" id="IPR004522">
    <property type="entry name" value="Asn-tRNA-ligase"/>
</dbReference>
<evidence type="ECO:0000313" key="16">
    <source>
        <dbReference type="Proteomes" id="UP000053201"/>
    </source>
</evidence>
<evidence type="ECO:0000256" key="8">
    <source>
        <dbReference type="ARBA" id="ARBA00022917"/>
    </source>
</evidence>
<dbReference type="PANTHER" id="PTHR22594:SF16">
    <property type="entry name" value="ASPARAGINE--TRNA LIGASE, CYTOPLASMIC"/>
    <property type="match status" value="1"/>
</dbReference>
<dbReference type="FunCoup" id="A0A0L0HVD6">
    <property type="interactions" value="529"/>
</dbReference>
<organism evidence="15 16">
    <name type="scientific">Spizellomyces punctatus (strain DAOM BR117)</name>
    <dbReference type="NCBI Taxonomy" id="645134"/>
    <lineage>
        <taxon>Eukaryota</taxon>
        <taxon>Fungi</taxon>
        <taxon>Fungi incertae sedis</taxon>
        <taxon>Chytridiomycota</taxon>
        <taxon>Chytridiomycota incertae sedis</taxon>
        <taxon>Chytridiomycetes</taxon>
        <taxon>Spizellomycetales</taxon>
        <taxon>Spizellomycetaceae</taxon>
        <taxon>Spizellomyces</taxon>
    </lineage>
</organism>
<dbReference type="GO" id="GO:0005737">
    <property type="term" value="C:cytoplasm"/>
    <property type="evidence" value="ECO:0007669"/>
    <property type="project" value="UniProtKB-SubCell"/>
</dbReference>
<dbReference type="GO" id="GO:1990825">
    <property type="term" value="F:sequence-specific mRNA binding"/>
    <property type="evidence" value="ECO:0007669"/>
    <property type="project" value="EnsemblFungi"/>
</dbReference>
<feature type="coiled-coil region" evidence="13">
    <location>
        <begin position="73"/>
        <end position="118"/>
    </location>
</feature>
<accession>A0A0L0HVD6</accession>